<evidence type="ECO:0000313" key="3">
    <source>
        <dbReference type="WBParaSite" id="SBAD_0000683701-mRNA-1"/>
    </source>
</evidence>
<protein>
    <submittedName>
        <fullName evidence="1 3">Uncharacterized protein</fullName>
    </submittedName>
</protein>
<name>A0A183ISI3_9BILA</name>
<dbReference type="AlphaFoldDB" id="A0A183ISI3"/>
<proteinExistence type="predicted"/>
<dbReference type="WBParaSite" id="SBAD_0000683701-mRNA-1">
    <property type="protein sequence ID" value="SBAD_0000683701-mRNA-1"/>
    <property type="gene ID" value="SBAD_0000683701"/>
</dbReference>
<reference evidence="1 2" key="2">
    <citation type="submission" date="2018-11" db="EMBL/GenBank/DDBJ databases">
        <authorList>
            <consortium name="Pathogen Informatics"/>
        </authorList>
    </citation>
    <scope>NUCLEOTIDE SEQUENCE [LARGE SCALE GENOMIC DNA]</scope>
</reference>
<keyword evidence="2" id="KW-1185">Reference proteome</keyword>
<dbReference type="Proteomes" id="UP000270296">
    <property type="component" value="Unassembled WGS sequence"/>
</dbReference>
<organism evidence="3">
    <name type="scientific">Soboliphyme baturini</name>
    <dbReference type="NCBI Taxonomy" id="241478"/>
    <lineage>
        <taxon>Eukaryota</taxon>
        <taxon>Metazoa</taxon>
        <taxon>Ecdysozoa</taxon>
        <taxon>Nematoda</taxon>
        <taxon>Enoplea</taxon>
        <taxon>Dorylaimia</taxon>
        <taxon>Dioctophymatida</taxon>
        <taxon>Dioctophymatoidea</taxon>
        <taxon>Soboliphymatidae</taxon>
        <taxon>Soboliphyme</taxon>
    </lineage>
</organism>
<sequence>MSIVVCSATDDHRQTETPGAEDTEVVETLFRGRLTPAATANSVFLLRSQNIFNKAPVFAPMATCPVVMRRLVASHTIMRLETVVCKCETRPNVFRIRNSIETRRLLEPLEPAGHEDPETAPD</sequence>
<dbReference type="EMBL" id="UZAM01009871">
    <property type="protein sequence ID" value="VDP10343.1"/>
    <property type="molecule type" value="Genomic_DNA"/>
</dbReference>
<evidence type="ECO:0000313" key="1">
    <source>
        <dbReference type="EMBL" id="VDP10343.1"/>
    </source>
</evidence>
<accession>A0A183ISI3</accession>
<gene>
    <name evidence="1" type="ORF">SBAD_LOCUS6580</name>
</gene>
<reference evidence="3" key="1">
    <citation type="submission" date="2016-06" db="UniProtKB">
        <authorList>
            <consortium name="WormBaseParasite"/>
        </authorList>
    </citation>
    <scope>IDENTIFICATION</scope>
</reference>
<evidence type="ECO:0000313" key="2">
    <source>
        <dbReference type="Proteomes" id="UP000270296"/>
    </source>
</evidence>